<keyword evidence="2" id="KW-0732">Signal</keyword>
<evidence type="ECO:0000256" key="1">
    <source>
        <dbReference type="SAM" id="MobiDB-lite"/>
    </source>
</evidence>
<sequence length="232" mass="24242">MHLHVLVPLLFLASLTFALPTFDEAEVLGRKRYSKSIKAFSIRPYHYHPHYAYRRDTTNSTLPPCPEKPAANTTTPTSTPTPTANLPVKGDTKEKAPIQSAKPVAETPTEDSTAPKEEVPPAVDAPTGSNSTDTTPEETPGETEEEEECEEEEEEGTPTGEEPVVSETPATPSETPVGGEVKGPKGGEGGNGTVEVPAPTGSPVTPVDSGAGRMGVGMGGVVMVVLVGVMAL</sequence>
<protein>
    <submittedName>
        <fullName evidence="3">Uncharacterized protein</fullName>
    </submittedName>
</protein>
<evidence type="ECO:0000313" key="3">
    <source>
        <dbReference type="EMBL" id="RPA85184.1"/>
    </source>
</evidence>
<accession>A0A3N4IUB4</accession>
<name>A0A3N4IUB4_ASCIM</name>
<reference evidence="3 4" key="1">
    <citation type="journal article" date="2018" name="Nat. Ecol. Evol.">
        <title>Pezizomycetes genomes reveal the molecular basis of ectomycorrhizal truffle lifestyle.</title>
        <authorList>
            <person name="Murat C."/>
            <person name="Payen T."/>
            <person name="Noel B."/>
            <person name="Kuo A."/>
            <person name="Morin E."/>
            <person name="Chen J."/>
            <person name="Kohler A."/>
            <person name="Krizsan K."/>
            <person name="Balestrini R."/>
            <person name="Da Silva C."/>
            <person name="Montanini B."/>
            <person name="Hainaut M."/>
            <person name="Levati E."/>
            <person name="Barry K.W."/>
            <person name="Belfiori B."/>
            <person name="Cichocki N."/>
            <person name="Clum A."/>
            <person name="Dockter R.B."/>
            <person name="Fauchery L."/>
            <person name="Guy J."/>
            <person name="Iotti M."/>
            <person name="Le Tacon F."/>
            <person name="Lindquist E.A."/>
            <person name="Lipzen A."/>
            <person name="Malagnac F."/>
            <person name="Mello A."/>
            <person name="Molinier V."/>
            <person name="Miyauchi S."/>
            <person name="Poulain J."/>
            <person name="Riccioni C."/>
            <person name="Rubini A."/>
            <person name="Sitrit Y."/>
            <person name="Splivallo R."/>
            <person name="Traeger S."/>
            <person name="Wang M."/>
            <person name="Zifcakova L."/>
            <person name="Wipf D."/>
            <person name="Zambonelli A."/>
            <person name="Paolocci F."/>
            <person name="Nowrousian M."/>
            <person name="Ottonello S."/>
            <person name="Baldrian P."/>
            <person name="Spatafora J.W."/>
            <person name="Henrissat B."/>
            <person name="Nagy L.G."/>
            <person name="Aury J.M."/>
            <person name="Wincker P."/>
            <person name="Grigoriev I.V."/>
            <person name="Bonfante P."/>
            <person name="Martin F.M."/>
        </authorList>
    </citation>
    <scope>NUCLEOTIDE SEQUENCE [LARGE SCALE GENOMIC DNA]</scope>
    <source>
        <strain evidence="3 4">RN42</strain>
    </source>
</reference>
<feature type="compositionally biased region" description="Gly residues" evidence="1">
    <location>
        <begin position="180"/>
        <end position="192"/>
    </location>
</feature>
<feature type="region of interest" description="Disordered" evidence="1">
    <location>
        <begin position="55"/>
        <end position="209"/>
    </location>
</feature>
<proteinExistence type="predicted"/>
<feature type="compositionally biased region" description="Low complexity" evidence="1">
    <location>
        <begin position="69"/>
        <end position="85"/>
    </location>
</feature>
<feature type="compositionally biased region" description="Acidic residues" evidence="1">
    <location>
        <begin position="135"/>
        <end position="156"/>
    </location>
</feature>
<feature type="signal peptide" evidence="2">
    <location>
        <begin position="1"/>
        <end position="18"/>
    </location>
</feature>
<evidence type="ECO:0000313" key="4">
    <source>
        <dbReference type="Proteomes" id="UP000275078"/>
    </source>
</evidence>
<dbReference type="Proteomes" id="UP000275078">
    <property type="component" value="Unassembled WGS sequence"/>
</dbReference>
<organism evidence="3 4">
    <name type="scientific">Ascobolus immersus RN42</name>
    <dbReference type="NCBI Taxonomy" id="1160509"/>
    <lineage>
        <taxon>Eukaryota</taxon>
        <taxon>Fungi</taxon>
        <taxon>Dikarya</taxon>
        <taxon>Ascomycota</taxon>
        <taxon>Pezizomycotina</taxon>
        <taxon>Pezizomycetes</taxon>
        <taxon>Pezizales</taxon>
        <taxon>Ascobolaceae</taxon>
        <taxon>Ascobolus</taxon>
    </lineage>
</organism>
<gene>
    <name evidence="3" type="ORF">BJ508DRAFT_373884</name>
</gene>
<feature type="chain" id="PRO_5018334843" evidence="2">
    <location>
        <begin position="19"/>
        <end position="232"/>
    </location>
</feature>
<keyword evidence="4" id="KW-1185">Reference proteome</keyword>
<dbReference type="AlphaFoldDB" id="A0A3N4IUB4"/>
<dbReference type="EMBL" id="ML119655">
    <property type="protein sequence ID" value="RPA85184.1"/>
    <property type="molecule type" value="Genomic_DNA"/>
</dbReference>
<evidence type="ECO:0000256" key="2">
    <source>
        <dbReference type="SAM" id="SignalP"/>
    </source>
</evidence>